<dbReference type="InterPro" id="IPR001478">
    <property type="entry name" value="PDZ"/>
</dbReference>
<feature type="region of interest" description="Disordered" evidence="1">
    <location>
        <begin position="1"/>
        <end position="37"/>
    </location>
</feature>
<feature type="domain" description="PDZ" evidence="2">
    <location>
        <begin position="519"/>
        <end position="564"/>
    </location>
</feature>
<feature type="compositionally biased region" description="Gly residues" evidence="1">
    <location>
        <begin position="18"/>
        <end position="27"/>
    </location>
</feature>
<feature type="compositionally biased region" description="Basic residues" evidence="1">
    <location>
        <begin position="172"/>
        <end position="187"/>
    </location>
</feature>
<accession>A0A0E0DMK1</accession>
<protein>
    <recommendedName>
        <fullName evidence="2">PDZ domain-containing protein</fullName>
    </recommendedName>
</protein>
<organism evidence="3">
    <name type="scientific">Oryza meridionalis</name>
    <dbReference type="NCBI Taxonomy" id="40149"/>
    <lineage>
        <taxon>Eukaryota</taxon>
        <taxon>Viridiplantae</taxon>
        <taxon>Streptophyta</taxon>
        <taxon>Embryophyta</taxon>
        <taxon>Tracheophyta</taxon>
        <taxon>Spermatophyta</taxon>
        <taxon>Magnoliopsida</taxon>
        <taxon>Liliopsida</taxon>
        <taxon>Poales</taxon>
        <taxon>Poaceae</taxon>
        <taxon>BOP clade</taxon>
        <taxon>Oryzoideae</taxon>
        <taxon>Oryzeae</taxon>
        <taxon>Oryzinae</taxon>
        <taxon>Oryza</taxon>
    </lineage>
</organism>
<evidence type="ECO:0000313" key="3">
    <source>
        <dbReference type="EnsemblPlants" id="OMERI05G04450.1"/>
    </source>
</evidence>
<name>A0A0E0DMK1_9ORYZ</name>
<dbReference type="Gramene" id="OMERI05G04450.1">
    <property type="protein sequence ID" value="OMERI05G04450.1"/>
    <property type="gene ID" value="OMERI05G04450"/>
</dbReference>
<dbReference type="Gene3D" id="2.30.42.10">
    <property type="match status" value="1"/>
</dbReference>
<evidence type="ECO:0000313" key="4">
    <source>
        <dbReference type="Proteomes" id="UP000008021"/>
    </source>
</evidence>
<evidence type="ECO:0000256" key="1">
    <source>
        <dbReference type="SAM" id="MobiDB-lite"/>
    </source>
</evidence>
<proteinExistence type="predicted"/>
<dbReference type="PANTHER" id="PTHR47389">
    <property type="entry name" value="OS09G0436400 PROTEIN"/>
    <property type="match status" value="1"/>
</dbReference>
<dbReference type="EnsemblPlants" id="OMERI05G04450.1">
    <property type="protein sequence ID" value="OMERI05G04450.1"/>
    <property type="gene ID" value="OMERI05G04450"/>
</dbReference>
<dbReference type="AlphaFoldDB" id="A0A0E0DMK1"/>
<dbReference type="SUPFAM" id="SSF50156">
    <property type="entry name" value="PDZ domain-like"/>
    <property type="match status" value="1"/>
</dbReference>
<feature type="region of interest" description="Disordered" evidence="1">
    <location>
        <begin position="69"/>
        <end position="94"/>
    </location>
</feature>
<sequence>MPGPMSSDRGHAATDGPLLGGSAGGVDGARSHAEAARRPSLISFSTPALVPPACWRRFRRWWRANPKSSQFADHKAEIEARQPAGGGGSGDERLEQEAATRTPLGASGGPGQIPHPPPRQWLGMEYYYHSSDSEQGLRLGISATTRPTMDSSALPRSTVAHAADLATQDRKGMRKTKTKKKRRRKRKESALASLPRDQLASKTTPLSPLAMGEGSTTAAAEKDAADSSSEYSSPLRRPMVYYNSDVAAVDLYHRQFFKYQEKKARLEQLPTLKQSDYYQNIADWHNLNQKRAVLGVAKSVLSLSSTHDEKEIKRCTGIIIEWDEVSKSATLVTSSQILCNEESQDNSIYYPNTKMIAHLLDGTTSEMELLYFSKHYEIVFFKVNGALDLQVVLLDTELEFGSEACVLARDKKLDLICRRTTIVAMDPCEHQKNHYLFIDASDCEDCNGGALTNFNRNIVGMVLYALPNVAFIPSSLILKCFALWKKFRKLGRPHLGLKLRTVNFLDISHLENLSRVYGISSGLIVAKVSNGSPAERNGIRMGDVIFHCQQESISTTAQFEDVLLDVCEKHFEKGINLNSKVDVELGVYNLRKSSRRTVSLSVALSDGMAGYGTSRTVNCCVEIVIL</sequence>
<reference evidence="3" key="2">
    <citation type="submission" date="2018-05" db="EMBL/GenBank/DDBJ databases">
        <title>OmerRS3 (Oryza meridionalis Reference Sequence Version 3).</title>
        <authorList>
            <person name="Zhang J."/>
            <person name="Kudrna D."/>
            <person name="Lee S."/>
            <person name="Talag J."/>
            <person name="Welchert J."/>
            <person name="Wing R.A."/>
        </authorList>
    </citation>
    <scope>NUCLEOTIDE SEQUENCE [LARGE SCALE GENOMIC DNA]</scope>
    <source>
        <strain evidence="3">cv. OR44</strain>
    </source>
</reference>
<dbReference type="InterPro" id="IPR036034">
    <property type="entry name" value="PDZ_sf"/>
</dbReference>
<evidence type="ECO:0000259" key="2">
    <source>
        <dbReference type="Pfam" id="PF13180"/>
    </source>
</evidence>
<dbReference type="STRING" id="40149.A0A0E0DMK1"/>
<keyword evidence="4" id="KW-1185">Reference proteome</keyword>
<reference evidence="3" key="1">
    <citation type="submission" date="2015-04" db="UniProtKB">
        <authorList>
            <consortium name="EnsemblPlants"/>
        </authorList>
    </citation>
    <scope>IDENTIFICATION</scope>
</reference>
<dbReference type="Proteomes" id="UP000008021">
    <property type="component" value="Chromosome 5"/>
</dbReference>
<dbReference type="PANTHER" id="PTHR47389:SF5">
    <property type="entry name" value="OS09G0436700 PROTEIN"/>
    <property type="match status" value="1"/>
</dbReference>
<dbReference type="InterPro" id="IPR009003">
    <property type="entry name" value="Peptidase_S1_PA"/>
</dbReference>
<feature type="region of interest" description="Disordered" evidence="1">
    <location>
        <begin position="147"/>
        <end position="233"/>
    </location>
</feature>
<dbReference type="SUPFAM" id="SSF50494">
    <property type="entry name" value="Trypsin-like serine proteases"/>
    <property type="match status" value="1"/>
</dbReference>
<dbReference type="Pfam" id="PF13180">
    <property type="entry name" value="PDZ_2"/>
    <property type="match status" value="1"/>
</dbReference>